<reference evidence="1" key="1">
    <citation type="journal article" date="2020" name="Nature">
        <title>Giant virus diversity and host interactions through global metagenomics.</title>
        <authorList>
            <person name="Schulz F."/>
            <person name="Roux S."/>
            <person name="Paez-Espino D."/>
            <person name="Jungbluth S."/>
            <person name="Walsh D.A."/>
            <person name="Denef V.J."/>
            <person name="McMahon K.D."/>
            <person name="Konstantinidis K.T."/>
            <person name="Eloe-Fadrosh E.A."/>
            <person name="Kyrpides N.C."/>
            <person name="Woyke T."/>
        </authorList>
    </citation>
    <scope>NUCLEOTIDE SEQUENCE</scope>
    <source>
        <strain evidence="1">GVMAG-S-1035085-51</strain>
    </source>
</reference>
<dbReference type="AlphaFoldDB" id="A0A6C0LYK8"/>
<sequence>MNEENIISLSLGYYDTQRHKHNHMYKSGHHLELHKDGNDITLPTYSLFKNNEIVNSGTYNILGIYFKNERQWTWGWAIHNKTKVETYLCRMILNYALDMTFVSSKTTAEILRVIIRSDMLSSIISIEHPVQLEQYLAIGQYITKSDMVYKIDNHPDYGSNVTVYALLKYTDL</sequence>
<dbReference type="EMBL" id="MN740616">
    <property type="protein sequence ID" value="QHU35936.1"/>
    <property type="molecule type" value="Genomic_DNA"/>
</dbReference>
<proteinExistence type="predicted"/>
<accession>A0A6C0LYK8</accession>
<name>A0A6C0LYK8_9ZZZZ</name>
<protein>
    <submittedName>
        <fullName evidence="1">Uncharacterized protein</fullName>
    </submittedName>
</protein>
<evidence type="ECO:0000313" key="1">
    <source>
        <dbReference type="EMBL" id="QHU35936.1"/>
    </source>
</evidence>
<organism evidence="1">
    <name type="scientific">viral metagenome</name>
    <dbReference type="NCBI Taxonomy" id="1070528"/>
    <lineage>
        <taxon>unclassified sequences</taxon>
        <taxon>metagenomes</taxon>
        <taxon>organismal metagenomes</taxon>
    </lineage>
</organism>